<evidence type="ECO:0000313" key="6">
    <source>
        <dbReference type="Proteomes" id="UP000626244"/>
    </source>
</evidence>
<protein>
    <recommendedName>
        <fullName evidence="3">Octanoyl-[GcvH]:protein N-octanoyltransferase</fullName>
        <ecNumber evidence="3">2.3.1.204</ecNumber>
    </recommendedName>
    <alternativeName>
        <fullName evidence="3">Octanoyl-[GcvH]:E2 amidotransferase</fullName>
    </alternativeName>
</protein>
<dbReference type="HAMAP" id="MF_02119">
    <property type="entry name" value="LipL"/>
    <property type="match status" value="1"/>
</dbReference>
<comment type="function">
    <text evidence="3">Catalyzes the amidotransfer (transamidation) of the octanoyl moiety from octanoyl-GcvH to the lipoyl domain of the E2 subunit of lipoate-dependent enzymes.</text>
</comment>
<dbReference type="GO" id="GO:0033819">
    <property type="term" value="F:lipoyl(octanoyl) transferase activity"/>
    <property type="evidence" value="ECO:0007669"/>
    <property type="project" value="InterPro"/>
</dbReference>
<dbReference type="EC" id="2.3.1.204" evidence="3"/>
<dbReference type="PANTHER" id="PTHR43679:SF2">
    <property type="entry name" value="OCTANOYL-[GCVH]:PROTEIN N-OCTANOYLTRANSFERASE"/>
    <property type="match status" value="1"/>
</dbReference>
<sequence length="283" mass="31897">MNQHLERLKQNEIRFIDGSTLGPSFKAIQSFALDDTICTKIGKQESPTTVRTWVHHQTIVLGIQDTRLPNLSNGIKFLNEHGYKAIVRNSGGLAVVLDEGVLNISILFPEVERKLQINDGYETMYALIQDMFKDVTSGIEAKEIVGSYCPGDYDLSIDGKKFAGISQRRIRKGVAVQIYLCINESGAKRASIIKDFYEIAINNKETNFKYPNINPNTMASLSELLSINLSVSEVMKRLLQSLIKLTSTIVTNSLQGDEIDLYNHHLQRMIDRNEEIEALQVDF</sequence>
<organism evidence="5 6">
    <name type="scientific">Gottfriedia solisilvae</name>
    <dbReference type="NCBI Taxonomy" id="1516104"/>
    <lineage>
        <taxon>Bacteria</taxon>
        <taxon>Bacillati</taxon>
        <taxon>Bacillota</taxon>
        <taxon>Bacilli</taxon>
        <taxon>Bacillales</taxon>
        <taxon>Bacillaceae</taxon>
        <taxon>Gottfriedia</taxon>
    </lineage>
</organism>
<dbReference type="Pfam" id="PF21948">
    <property type="entry name" value="LplA-B_cat"/>
    <property type="match status" value="1"/>
</dbReference>
<keyword evidence="1 3" id="KW-0808">Transferase</keyword>
<reference evidence="6" key="1">
    <citation type="journal article" date="2019" name="Int. J. Syst. Evol. Microbiol.">
        <title>The Global Catalogue of Microorganisms (GCM) 10K type strain sequencing project: providing services to taxonomists for standard genome sequencing and annotation.</title>
        <authorList>
            <consortium name="The Broad Institute Genomics Platform"/>
            <consortium name="The Broad Institute Genome Sequencing Center for Infectious Disease"/>
            <person name="Wu L."/>
            <person name="Ma J."/>
        </authorList>
    </citation>
    <scope>NUCLEOTIDE SEQUENCE [LARGE SCALE GENOMIC DNA]</scope>
    <source>
        <strain evidence="6">CGMCC 1.14993</strain>
    </source>
</reference>
<evidence type="ECO:0000313" key="5">
    <source>
        <dbReference type="EMBL" id="GGI16910.1"/>
    </source>
</evidence>
<comment type="caution">
    <text evidence="5">The sequence shown here is derived from an EMBL/GenBank/DDBJ whole genome shotgun (WGS) entry which is preliminary data.</text>
</comment>
<evidence type="ECO:0000256" key="1">
    <source>
        <dbReference type="ARBA" id="ARBA00022679"/>
    </source>
</evidence>
<dbReference type="Gene3D" id="3.30.930.10">
    <property type="entry name" value="Bira Bifunctional Protein, Domain 2"/>
    <property type="match status" value="1"/>
</dbReference>
<dbReference type="EMBL" id="BMHB01000002">
    <property type="protein sequence ID" value="GGI16910.1"/>
    <property type="molecule type" value="Genomic_DNA"/>
</dbReference>
<evidence type="ECO:0000259" key="4">
    <source>
        <dbReference type="PROSITE" id="PS51733"/>
    </source>
</evidence>
<dbReference type="SUPFAM" id="SSF55681">
    <property type="entry name" value="Class II aaRS and biotin synthetases"/>
    <property type="match status" value="1"/>
</dbReference>
<feature type="site" description="Lowers pKa of active site Cys" evidence="3">
    <location>
        <position position="161"/>
    </location>
</feature>
<proteinExistence type="inferred from homology"/>
<dbReference type="InterPro" id="IPR050664">
    <property type="entry name" value="Octanoyltrans_LipM/LipL"/>
</dbReference>
<dbReference type="RefSeq" id="WP_088001497.1">
    <property type="nucleotide sequence ID" value="NZ_BMHB01000002.1"/>
</dbReference>
<dbReference type="GO" id="GO:0009249">
    <property type="term" value="P:protein lipoylation"/>
    <property type="evidence" value="ECO:0007669"/>
    <property type="project" value="UniProtKB-UniRule"/>
</dbReference>
<feature type="domain" description="BPL/LPL catalytic" evidence="4">
    <location>
        <begin position="44"/>
        <end position="229"/>
    </location>
</feature>
<dbReference type="OrthoDB" id="2080934at2"/>
<evidence type="ECO:0000256" key="3">
    <source>
        <dbReference type="HAMAP-Rule" id="MF_02119"/>
    </source>
</evidence>
<dbReference type="CDD" id="cd16443">
    <property type="entry name" value="LplA"/>
    <property type="match status" value="1"/>
</dbReference>
<comment type="pathway">
    <text evidence="3">Protein modification; protein lipoylation via endogenous pathway; protein N(6)-(lipoyl)lysine from octanoyl-[acyl-carrier-protein].</text>
</comment>
<accession>A0A8J3EZE7</accession>
<dbReference type="PANTHER" id="PTHR43679">
    <property type="entry name" value="OCTANOYLTRANSFERASE LIPM-RELATED"/>
    <property type="match status" value="1"/>
</dbReference>
<name>A0A8J3EZE7_9BACI</name>
<dbReference type="AlphaFoldDB" id="A0A8J3EZE7"/>
<feature type="active site" description="Acyl-thioester intermediate" evidence="3">
    <location>
        <position position="149"/>
    </location>
</feature>
<evidence type="ECO:0000256" key="2">
    <source>
        <dbReference type="ARBA" id="ARBA00023315"/>
    </source>
</evidence>
<keyword evidence="2 3" id="KW-0012">Acyltransferase</keyword>
<dbReference type="Proteomes" id="UP000626244">
    <property type="component" value="Unassembled WGS sequence"/>
</dbReference>
<dbReference type="GO" id="GO:0009107">
    <property type="term" value="P:lipoate biosynthetic process"/>
    <property type="evidence" value="ECO:0007669"/>
    <property type="project" value="UniProtKB-UniRule"/>
</dbReference>
<dbReference type="InterPro" id="IPR045864">
    <property type="entry name" value="aa-tRNA-synth_II/BPL/LPL"/>
</dbReference>
<comment type="catalytic activity">
    <reaction evidence="3">
        <text>N(6)-octanoyl-L-lysyl-[glycine-cleavage complex H protein] + L-lysyl-[lipoyl-carrier protein] = N(6)-octanoyl-L-lysyl-[lipoyl-carrier protein] + L-lysyl-[glycine-cleavage complex H protein]</text>
        <dbReference type="Rhea" id="RHEA:20213"/>
        <dbReference type="Rhea" id="RHEA-COMP:10500"/>
        <dbReference type="Rhea" id="RHEA-COMP:10501"/>
        <dbReference type="Rhea" id="RHEA-COMP:10503"/>
        <dbReference type="Rhea" id="RHEA-COMP:10504"/>
        <dbReference type="ChEBI" id="CHEBI:29969"/>
        <dbReference type="ChEBI" id="CHEBI:78809"/>
        <dbReference type="EC" id="2.3.1.204"/>
    </reaction>
</comment>
<comment type="similarity">
    <text evidence="3">Belongs to the octanoyltransferase LipL family.</text>
</comment>
<dbReference type="PROSITE" id="PS51733">
    <property type="entry name" value="BPL_LPL_CATALYTIC"/>
    <property type="match status" value="1"/>
</dbReference>
<keyword evidence="6" id="KW-1185">Reference proteome</keyword>
<comment type="miscellaneous">
    <text evidence="3">The reaction proceeds via a thioester-linked acyl-enzyme intermediate.</text>
</comment>
<gene>
    <name evidence="5" type="primary">lplA</name>
    <name evidence="3" type="synonym">lipL</name>
    <name evidence="5" type="ORF">GCM10007380_35320</name>
</gene>
<dbReference type="InterPro" id="IPR004143">
    <property type="entry name" value="BPL_LPL_catalytic"/>
</dbReference>
<dbReference type="InterPro" id="IPR024897">
    <property type="entry name" value="LipL"/>
</dbReference>